<evidence type="ECO:0000313" key="5">
    <source>
        <dbReference type="EMBL" id="AGA69025.1"/>
    </source>
</evidence>
<sequence>MSREGIAFKIRSLTHLCKRYAVNSDHFQFEKSITATNIWIIDYLIEHMDEDIYQKDLETMFTVNRSTTSKVIKLMEQKGLIERQAVPNDARLKKLLLTPKALGIHKMLIEDITKLEKQMVRGFRDEEIRQLSSYIGRMKANLQEGLTND</sequence>
<evidence type="ECO:0000313" key="6">
    <source>
        <dbReference type="Proteomes" id="UP000010797"/>
    </source>
</evidence>
<dbReference type="SMART" id="SM00347">
    <property type="entry name" value="HTH_MARR"/>
    <property type="match status" value="1"/>
</dbReference>
<dbReference type="PANTHER" id="PTHR42756:SF1">
    <property type="entry name" value="TRANSCRIPTIONAL REPRESSOR OF EMRAB OPERON"/>
    <property type="match status" value="1"/>
</dbReference>
<protein>
    <submittedName>
        <fullName evidence="5">Transcriptional regulator</fullName>
    </submittedName>
</protein>
<dbReference type="PANTHER" id="PTHR42756">
    <property type="entry name" value="TRANSCRIPTIONAL REGULATOR, MARR"/>
    <property type="match status" value="1"/>
</dbReference>
<evidence type="ECO:0000256" key="3">
    <source>
        <dbReference type="ARBA" id="ARBA00023163"/>
    </source>
</evidence>
<dbReference type="Proteomes" id="UP000010797">
    <property type="component" value="Chromosome"/>
</dbReference>
<dbReference type="InterPro" id="IPR036390">
    <property type="entry name" value="WH_DNA-bd_sf"/>
</dbReference>
<dbReference type="OrthoDB" id="384891at2"/>
<dbReference type="EMBL" id="CP003344">
    <property type="protein sequence ID" value="AGA69025.1"/>
    <property type="molecule type" value="Genomic_DNA"/>
</dbReference>
<dbReference type="eggNOG" id="COG1846">
    <property type="taxonomic scope" value="Bacteria"/>
</dbReference>
<dbReference type="SUPFAM" id="SSF46785">
    <property type="entry name" value="Winged helix' DNA-binding domain"/>
    <property type="match status" value="1"/>
</dbReference>
<organism evidence="5 6">
    <name type="scientific">Desulfitobacterium dichloroeliminans (strain LMG P-21439 / DCA1)</name>
    <dbReference type="NCBI Taxonomy" id="871963"/>
    <lineage>
        <taxon>Bacteria</taxon>
        <taxon>Bacillati</taxon>
        <taxon>Bacillota</taxon>
        <taxon>Clostridia</taxon>
        <taxon>Eubacteriales</taxon>
        <taxon>Desulfitobacteriaceae</taxon>
        <taxon>Desulfitobacterium</taxon>
    </lineage>
</organism>
<dbReference type="PROSITE" id="PS50995">
    <property type="entry name" value="HTH_MARR_2"/>
    <property type="match status" value="1"/>
</dbReference>
<dbReference type="Pfam" id="PF01047">
    <property type="entry name" value="MarR"/>
    <property type="match status" value="1"/>
</dbReference>
<evidence type="ECO:0000256" key="2">
    <source>
        <dbReference type="ARBA" id="ARBA00023125"/>
    </source>
</evidence>
<dbReference type="AlphaFoldDB" id="L0F7P8"/>
<dbReference type="RefSeq" id="WP_015262018.1">
    <property type="nucleotide sequence ID" value="NC_019903.1"/>
</dbReference>
<keyword evidence="6" id="KW-1185">Reference proteome</keyword>
<dbReference type="PRINTS" id="PR00598">
    <property type="entry name" value="HTHMARR"/>
</dbReference>
<name>L0F7P8_DESDL</name>
<dbReference type="GO" id="GO:0003677">
    <property type="term" value="F:DNA binding"/>
    <property type="evidence" value="ECO:0007669"/>
    <property type="project" value="UniProtKB-KW"/>
</dbReference>
<dbReference type="STRING" id="871963.Desdi_1532"/>
<reference evidence="6" key="1">
    <citation type="submission" date="2012-02" db="EMBL/GenBank/DDBJ databases">
        <title>Complete sequence of Desulfitobacterium dichloroeliminans LMG P-21439.</title>
        <authorList>
            <person name="Lucas S."/>
            <person name="Han J."/>
            <person name="Lapidus A."/>
            <person name="Cheng J.-F."/>
            <person name="Goodwin L."/>
            <person name="Pitluck S."/>
            <person name="Peters L."/>
            <person name="Ovchinnikova G."/>
            <person name="Teshima H."/>
            <person name="Detter J.C."/>
            <person name="Han C."/>
            <person name="Tapia R."/>
            <person name="Land M."/>
            <person name="Hauser L."/>
            <person name="Kyrpides N."/>
            <person name="Ivanova N."/>
            <person name="Pagani I."/>
            <person name="Kruse T."/>
            <person name="de Vos W.M."/>
            <person name="Boon N."/>
            <person name="Smidt H."/>
            <person name="Woyke T."/>
        </authorList>
    </citation>
    <scope>NUCLEOTIDE SEQUENCE [LARGE SCALE GENOMIC DNA]</scope>
    <source>
        <strain evidence="6">LMG P-21439 / DCA1</strain>
    </source>
</reference>
<keyword evidence="2" id="KW-0238">DNA-binding</keyword>
<accession>L0F7P8</accession>
<dbReference type="KEGG" id="ddl:Desdi_1532"/>
<dbReference type="InterPro" id="IPR000835">
    <property type="entry name" value="HTH_MarR-typ"/>
</dbReference>
<gene>
    <name evidence="5" type="ordered locus">Desdi_1532</name>
</gene>
<dbReference type="HOGENOM" id="CLU_083287_29_1_9"/>
<evidence type="ECO:0000259" key="4">
    <source>
        <dbReference type="PROSITE" id="PS50995"/>
    </source>
</evidence>
<dbReference type="InterPro" id="IPR036388">
    <property type="entry name" value="WH-like_DNA-bd_sf"/>
</dbReference>
<dbReference type="GO" id="GO:0003700">
    <property type="term" value="F:DNA-binding transcription factor activity"/>
    <property type="evidence" value="ECO:0007669"/>
    <property type="project" value="InterPro"/>
</dbReference>
<keyword evidence="1" id="KW-0805">Transcription regulation</keyword>
<evidence type="ECO:0000256" key="1">
    <source>
        <dbReference type="ARBA" id="ARBA00023015"/>
    </source>
</evidence>
<proteinExistence type="predicted"/>
<keyword evidence="3" id="KW-0804">Transcription</keyword>
<dbReference type="Gene3D" id="1.10.10.10">
    <property type="entry name" value="Winged helix-like DNA-binding domain superfamily/Winged helix DNA-binding domain"/>
    <property type="match status" value="1"/>
</dbReference>
<feature type="domain" description="HTH marR-type" evidence="4">
    <location>
        <begin position="1"/>
        <end position="140"/>
    </location>
</feature>